<dbReference type="SUPFAM" id="SSF56112">
    <property type="entry name" value="Protein kinase-like (PK-like)"/>
    <property type="match status" value="1"/>
</dbReference>
<dbReference type="EMBL" id="HBUF01306714">
    <property type="protein sequence ID" value="CAG6692357.1"/>
    <property type="molecule type" value="Transcribed_RNA"/>
</dbReference>
<evidence type="ECO:0000256" key="5">
    <source>
        <dbReference type="ARBA" id="ARBA00022840"/>
    </source>
</evidence>
<keyword evidence="3 10" id="KW-0547">Nucleotide-binding</keyword>
<evidence type="ECO:0000256" key="8">
    <source>
        <dbReference type="PROSITE-ProRule" id="PRU00023"/>
    </source>
</evidence>
<dbReference type="EMBL" id="HBUF01611224">
    <property type="protein sequence ID" value="CAG6778748.1"/>
    <property type="molecule type" value="Transcribed_RNA"/>
</dbReference>
<dbReference type="PANTHER" id="PTHR24418">
    <property type="entry name" value="TYROSINE-PROTEIN KINASE"/>
    <property type="match status" value="1"/>
</dbReference>
<dbReference type="InterPro" id="IPR020635">
    <property type="entry name" value="Tyr_kinase_cat_dom"/>
</dbReference>
<name>A0A8D8TU45_9HEMI</name>
<evidence type="ECO:0000256" key="6">
    <source>
        <dbReference type="ARBA" id="ARBA00023137"/>
    </source>
</evidence>
<dbReference type="PROSITE" id="PS50088">
    <property type="entry name" value="ANK_REPEAT"/>
    <property type="match status" value="3"/>
</dbReference>
<dbReference type="SMART" id="SM00252">
    <property type="entry name" value="SH2"/>
    <property type="match status" value="2"/>
</dbReference>
<evidence type="ECO:0000313" key="15">
    <source>
        <dbReference type="EMBL" id="CAG6692355.1"/>
    </source>
</evidence>
<feature type="domain" description="Protein kinase" evidence="14">
    <location>
        <begin position="521"/>
        <end position="786"/>
    </location>
</feature>
<feature type="repeat" description="ANK" evidence="8">
    <location>
        <begin position="224"/>
        <end position="256"/>
    </location>
</feature>
<dbReference type="InterPro" id="IPR011009">
    <property type="entry name" value="Kinase-like_dom_sf"/>
</dbReference>
<evidence type="ECO:0000256" key="1">
    <source>
        <dbReference type="ARBA" id="ARBA00022553"/>
    </source>
</evidence>
<protein>
    <recommendedName>
        <fullName evidence="11">Tyrosine-protein kinase</fullName>
        <ecNumber evidence="11">2.7.10.2</ecNumber>
    </recommendedName>
</protein>
<dbReference type="EMBL" id="HBUF01611226">
    <property type="protein sequence ID" value="CAG6778750.1"/>
    <property type="molecule type" value="Transcribed_RNA"/>
</dbReference>
<dbReference type="EC" id="2.7.10.2" evidence="11"/>
<dbReference type="PROSITE" id="PS50001">
    <property type="entry name" value="SH2"/>
    <property type="match status" value="2"/>
</dbReference>
<dbReference type="Gene3D" id="3.30.505.10">
    <property type="entry name" value="SH2 domain"/>
    <property type="match status" value="2"/>
</dbReference>
<evidence type="ECO:0000256" key="2">
    <source>
        <dbReference type="ARBA" id="ARBA00022679"/>
    </source>
</evidence>
<feature type="binding site" evidence="10">
    <location>
        <position position="553"/>
    </location>
    <ligand>
        <name>ATP</name>
        <dbReference type="ChEBI" id="CHEBI:30616"/>
    </ligand>
</feature>
<keyword evidence="6 11" id="KW-0829">Tyrosine-protein kinase</keyword>
<dbReference type="AlphaFoldDB" id="A0A8D8TU45"/>
<keyword evidence="2 11" id="KW-0808">Transferase</keyword>
<dbReference type="SMART" id="SM00248">
    <property type="entry name" value="ANK"/>
    <property type="match status" value="5"/>
</dbReference>
<keyword evidence="4 11" id="KW-0418">Kinase</keyword>
<dbReference type="InterPro" id="IPR000719">
    <property type="entry name" value="Prot_kinase_dom"/>
</dbReference>
<dbReference type="GO" id="GO:0005524">
    <property type="term" value="F:ATP binding"/>
    <property type="evidence" value="ECO:0007669"/>
    <property type="project" value="UniProtKB-UniRule"/>
</dbReference>
<dbReference type="SUPFAM" id="SSF55550">
    <property type="entry name" value="SH2 domain"/>
    <property type="match status" value="2"/>
</dbReference>
<evidence type="ECO:0000256" key="9">
    <source>
        <dbReference type="PROSITE-ProRule" id="PRU00191"/>
    </source>
</evidence>
<keyword evidence="1" id="KW-0597">Phosphoprotein</keyword>
<comment type="catalytic activity">
    <reaction evidence="7 11">
        <text>L-tyrosyl-[protein] + ATP = O-phospho-L-tyrosyl-[protein] + ADP + H(+)</text>
        <dbReference type="Rhea" id="RHEA:10596"/>
        <dbReference type="Rhea" id="RHEA-COMP:10136"/>
        <dbReference type="Rhea" id="RHEA-COMP:20101"/>
        <dbReference type="ChEBI" id="CHEBI:15378"/>
        <dbReference type="ChEBI" id="CHEBI:30616"/>
        <dbReference type="ChEBI" id="CHEBI:46858"/>
        <dbReference type="ChEBI" id="CHEBI:61978"/>
        <dbReference type="ChEBI" id="CHEBI:456216"/>
        <dbReference type="EC" id="2.7.10.2"/>
    </reaction>
</comment>
<organism evidence="15">
    <name type="scientific">Cacopsylla melanoneura</name>
    <dbReference type="NCBI Taxonomy" id="428564"/>
    <lineage>
        <taxon>Eukaryota</taxon>
        <taxon>Metazoa</taxon>
        <taxon>Ecdysozoa</taxon>
        <taxon>Arthropoda</taxon>
        <taxon>Hexapoda</taxon>
        <taxon>Insecta</taxon>
        <taxon>Pterygota</taxon>
        <taxon>Neoptera</taxon>
        <taxon>Paraneoptera</taxon>
        <taxon>Hemiptera</taxon>
        <taxon>Sternorrhyncha</taxon>
        <taxon>Psylloidea</taxon>
        <taxon>Psyllidae</taxon>
        <taxon>Psyllinae</taxon>
        <taxon>Cacopsylla</taxon>
    </lineage>
</organism>
<dbReference type="GO" id="GO:0007165">
    <property type="term" value="P:signal transduction"/>
    <property type="evidence" value="ECO:0007669"/>
    <property type="project" value="UniProtKB-ARBA"/>
</dbReference>
<feature type="domain" description="SH2" evidence="13">
    <location>
        <begin position="11"/>
        <end position="106"/>
    </location>
</feature>
<dbReference type="GO" id="GO:0004715">
    <property type="term" value="F:non-membrane spanning protein tyrosine kinase activity"/>
    <property type="evidence" value="ECO:0007669"/>
    <property type="project" value="UniProtKB-EC"/>
</dbReference>
<dbReference type="FunFam" id="1.10.510.10:FF:000027">
    <property type="entry name" value="Receptor protein-tyrosine kinase"/>
    <property type="match status" value="1"/>
</dbReference>
<accession>A0A8D8TU45</accession>
<dbReference type="InterPro" id="IPR050198">
    <property type="entry name" value="Non-receptor_tyrosine_kinases"/>
</dbReference>
<keyword evidence="5 10" id="KW-0067">ATP-binding</keyword>
<dbReference type="GO" id="GO:0002009">
    <property type="term" value="P:morphogenesis of an epithelium"/>
    <property type="evidence" value="ECO:0007669"/>
    <property type="project" value="UniProtKB-ARBA"/>
</dbReference>
<dbReference type="InterPro" id="IPR002110">
    <property type="entry name" value="Ankyrin_rpt"/>
</dbReference>
<comment type="similarity">
    <text evidence="11">Belongs to the protein kinase superfamily. Tyr protein kinase family.</text>
</comment>
<dbReference type="EMBL" id="HBUF01306713">
    <property type="protein sequence ID" value="CAG6692355.1"/>
    <property type="molecule type" value="Transcribed_RNA"/>
</dbReference>
<proteinExistence type="inferred from homology"/>
<feature type="region of interest" description="Disordered" evidence="12">
    <location>
        <begin position="403"/>
        <end position="489"/>
    </location>
</feature>
<dbReference type="SUPFAM" id="SSF48403">
    <property type="entry name" value="Ankyrin repeat"/>
    <property type="match status" value="1"/>
</dbReference>
<dbReference type="Pfam" id="PF00017">
    <property type="entry name" value="SH2"/>
    <property type="match status" value="2"/>
</dbReference>
<dbReference type="Pfam" id="PF07714">
    <property type="entry name" value="PK_Tyr_Ser-Thr"/>
    <property type="match status" value="1"/>
</dbReference>
<dbReference type="Gene3D" id="1.10.510.10">
    <property type="entry name" value="Transferase(Phosphotransferase) domain 1"/>
    <property type="match status" value="1"/>
</dbReference>
<dbReference type="InterPro" id="IPR000980">
    <property type="entry name" value="SH2"/>
</dbReference>
<dbReference type="EMBL" id="HBUF01306711">
    <property type="protein sequence ID" value="CAG6692351.1"/>
    <property type="molecule type" value="Transcribed_RNA"/>
</dbReference>
<dbReference type="EMBL" id="HBUF01306712">
    <property type="protein sequence ID" value="CAG6692353.1"/>
    <property type="molecule type" value="Transcribed_RNA"/>
</dbReference>
<dbReference type="InterPro" id="IPR035061">
    <property type="entry name" value="Shark-like_SH2_N"/>
</dbReference>
<dbReference type="CDD" id="cd10347">
    <property type="entry name" value="SH2_Nterm_shark_like"/>
    <property type="match status" value="1"/>
</dbReference>
<dbReference type="GO" id="GO:0071944">
    <property type="term" value="C:cell periphery"/>
    <property type="evidence" value="ECO:0007669"/>
    <property type="project" value="UniProtKB-ARBA"/>
</dbReference>
<dbReference type="InterPro" id="IPR017441">
    <property type="entry name" value="Protein_kinase_ATP_BS"/>
</dbReference>
<dbReference type="Pfam" id="PF12796">
    <property type="entry name" value="Ank_2"/>
    <property type="match status" value="1"/>
</dbReference>
<evidence type="ECO:0000259" key="14">
    <source>
        <dbReference type="PROSITE" id="PS50011"/>
    </source>
</evidence>
<dbReference type="PROSITE" id="PS50011">
    <property type="entry name" value="PROTEIN_KINASE_DOM"/>
    <property type="match status" value="1"/>
</dbReference>
<dbReference type="Gene3D" id="3.30.200.20">
    <property type="entry name" value="Phosphorylase Kinase, domain 1"/>
    <property type="match status" value="1"/>
</dbReference>
<feature type="domain" description="SH2" evidence="13">
    <location>
        <begin position="292"/>
        <end position="385"/>
    </location>
</feature>
<dbReference type="PROSITE" id="PS00109">
    <property type="entry name" value="PROTEIN_KINASE_TYR"/>
    <property type="match status" value="1"/>
</dbReference>
<feature type="repeat" description="ANK" evidence="8">
    <location>
        <begin position="156"/>
        <end position="188"/>
    </location>
</feature>
<dbReference type="EMBL" id="HBUF01611225">
    <property type="protein sequence ID" value="CAG6778749.1"/>
    <property type="molecule type" value="Transcribed_RNA"/>
</dbReference>
<keyword evidence="9" id="KW-0727">SH2 domain</keyword>
<evidence type="ECO:0000259" key="13">
    <source>
        <dbReference type="PROSITE" id="PS50001"/>
    </source>
</evidence>
<evidence type="ECO:0000256" key="12">
    <source>
        <dbReference type="SAM" id="MobiDB-lite"/>
    </source>
</evidence>
<dbReference type="InterPro" id="IPR008266">
    <property type="entry name" value="Tyr_kinase_AS"/>
</dbReference>
<reference evidence="15" key="1">
    <citation type="submission" date="2021-05" db="EMBL/GenBank/DDBJ databases">
        <authorList>
            <person name="Alioto T."/>
            <person name="Alioto T."/>
            <person name="Gomez Garrido J."/>
        </authorList>
    </citation>
    <scope>NUCLEOTIDE SEQUENCE</scope>
</reference>
<evidence type="ECO:0000256" key="3">
    <source>
        <dbReference type="ARBA" id="ARBA00022741"/>
    </source>
</evidence>
<evidence type="ECO:0000256" key="4">
    <source>
        <dbReference type="ARBA" id="ARBA00022777"/>
    </source>
</evidence>
<dbReference type="PRINTS" id="PR00109">
    <property type="entry name" value="TYRKINASE"/>
</dbReference>
<dbReference type="PROSITE" id="PS00107">
    <property type="entry name" value="PROTEIN_KINASE_ATP"/>
    <property type="match status" value="1"/>
</dbReference>
<evidence type="ECO:0000256" key="7">
    <source>
        <dbReference type="ARBA" id="ARBA00051245"/>
    </source>
</evidence>
<dbReference type="InterPro" id="IPR001245">
    <property type="entry name" value="Ser-Thr/Tyr_kinase_cat_dom"/>
</dbReference>
<dbReference type="InterPro" id="IPR036860">
    <property type="entry name" value="SH2_dom_sf"/>
</dbReference>
<dbReference type="PROSITE" id="PS50297">
    <property type="entry name" value="ANK_REP_REGION"/>
    <property type="match status" value="3"/>
</dbReference>
<dbReference type="SMART" id="SM00219">
    <property type="entry name" value="TyrKc"/>
    <property type="match status" value="1"/>
</dbReference>
<dbReference type="PRINTS" id="PR00401">
    <property type="entry name" value="SH2DOMAIN"/>
</dbReference>
<dbReference type="InterPro" id="IPR036770">
    <property type="entry name" value="Ankyrin_rpt-contain_sf"/>
</dbReference>
<dbReference type="Gene3D" id="1.25.40.20">
    <property type="entry name" value="Ankyrin repeat-containing domain"/>
    <property type="match status" value="2"/>
</dbReference>
<feature type="repeat" description="ANK" evidence="8">
    <location>
        <begin position="189"/>
        <end position="213"/>
    </location>
</feature>
<keyword evidence="8" id="KW-0040">ANK repeat</keyword>
<evidence type="ECO:0000256" key="11">
    <source>
        <dbReference type="RuleBase" id="RU362096"/>
    </source>
</evidence>
<evidence type="ECO:0000256" key="10">
    <source>
        <dbReference type="PROSITE-ProRule" id="PRU10141"/>
    </source>
</evidence>
<sequence length="796" mass="89265">MSNQESDAIKWYHGKLTREAAEEILLAEECQEDGLFLVRQSQTSQGDYGLSVLYQGEVVHYQIRRHGEDAFFSIDEQTITHGLETLIEYYQENEGKGLICCLTKFVKKDPPPNDSRRHGRTNLLHRATKSGNYQVVSELLKYRYVNIESLEAKNQDGQTVVHLASQLGHDEILDTFIRCSANVNCRDTEGCTPLHYACQSNLPSTVRILITAGGVNVQLRNTKTGWVPLHVAASMGHKDVVLVLLSLDTPVRPRTQDNETPADLARQGGHFEVERILQNYKCAPAKSNKKDWYHGTLARDEAISILKRQGNKDGSFLVRISPKEGKTYVLTMVCAELAYNFQIKKEGNFYFIDNGPLLDSLEHVIDHYKARQDGLPTTLQIAAPPSPKPPLPEQHPSLIKQQFSTLPHRRSSHSPAGSNVPGLEHNGRRSSVSPLGSPHIMTVGRSSLRELNPRSSEPPMSATLPSPGKVKAAHKRGSPSELGIPEIPRLPPGPLPQLGIPEILPSSLPVHVDDLIPEDNIILKDKLGEGEFGSVYRGILQSKEGFETDVAVKTLRSEYMYTNKEEFLREAKIMMELRHHCIVKLINISIGSTLLMVQELAPLGSMLTYIQKNPDKVSPDYDFKLWASQIATGMKYLEEQRCVHRDLAARNILLASKNQAKISDFGLSRVVIGEQDCYRATQGGRWPIKWYAPESYNLGVFSSASDVWSFGVTLWEMYSFGQQPYGDKKGIDVVPLLERGERLPRPEHCSTDVYRTMEQCWSHEPRDRPTFSQLADVFSLTNYTNISELVPIANLG</sequence>